<organism evidence="9 10">
    <name type="scientific">Undibacterium fentianense</name>
    <dbReference type="NCBI Taxonomy" id="2828728"/>
    <lineage>
        <taxon>Bacteria</taxon>
        <taxon>Pseudomonadati</taxon>
        <taxon>Pseudomonadota</taxon>
        <taxon>Betaproteobacteria</taxon>
        <taxon>Burkholderiales</taxon>
        <taxon>Oxalobacteraceae</taxon>
        <taxon>Undibacterium</taxon>
    </lineage>
</organism>
<feature type="coiled-coil region" evidence="6">
    <location>
        <begin position="271"/>
        <end position="298"/>
    </location>
</feature>
<dbReference type="AlphaFoldDB" id="A0A941DWZ7"/>
<gene>
    <name evidence="9" type="ORF">KDM90_02840</name>
</gene>
<keyword evidence="3" id="KW-0255">Endonuclease</keyword>
<accession>A0A941DWZ7</accession>
<feature type="domain" description="Endoribonuclease YicC-like C-terminal" evidence="8">
    <location>
        <begin position="211"/>
        <end position="300"/>
    </location>
</feature>
<dbReference type="InterPro" id="IPR005229">
    <property type="entry name" value="YicC/YloC-like"/>
</dbReference>
<feature type="domain" description="Endoribonuclease YicC-like N-terminal" evidence="7">
    <location>
        <begin position="1"/>
        <end position="150"/>
    </location>
</feature>
<evidence type="ECO:0000256" key="6">
    <source>
        <dbReference type="SAM" id="Coils"/>
    </source>
</evidence>
<dbReference type="GO" id="GO:0004521">
    <property type="term" value="F:RNA endonuclease activity"/>
    <property type="evidence" value="ECO:0007669"/>
    <property type="project" value="InterPro"/>
</dbReference>
<comment type="similarity">
    <text evidence="5">Belongs to the YicC/YloC family.</text>
</comment>
<evidence type="ECO:0000259" key="7">
    <source>
        <dbReference type="Pfam" id="PF03755"/>
    </source>
</evidence>
<evidence type="ECO:0000313" key="10">
    <source>
        <dbReference type="Proteomes" id="UP000678545"/>
    </source>
</evidence>
<dbReference type="Pfam" id="PF08340">
    <property type="entry name" value="YicC-like_C"/>
    <property type="match status" value="1"/>
</dbReference>
<evidence type="ECO:0000256" key="4">
    <source>
        <dbReference type="ARBA" id="ARBA00022801"/>
    </source>
</evidence>
<comment type="caution">
    <text evidence="9">The sequence shown here is derived from an EMBL/GenBank/DDBJ whole genome shotgun (WGS) entry which is preliminary data.</text>
</comment>
<evidence type="ECO:0000256" key="3">
    <source>
        <dbReference type="ARBA" id="ARBA00022759"/>
    </source>
</evidence>
<dbReference type="Pfam" id="PF03755">
    <property type="entry name" value="YicC-like_N"/>
    <property type="match status" value="1"/>
</dbReference>
<dbReference type="PANTHER" id="PTHR30636">
    <property type="entry name" value="UPF0701 PROTEIN YICC"/>
    <property type="match status" value="1"/>
</dbReference>
<name>A0A941DWZ7_9BURK</name>
<keyword evidence="4" id="KW-0378">Hydrolase</keyword>
<dbReference type="Proteomes" id="UP000678545">
    <property type="component" value="Unassembled WGS sequence"/>
</dbReference>
<evidence type="ECO:0000256" key="2">
    <source>
        <dbReference type="ARBA" id="ARBA00022722"/>
    </source>
</evidence>
<evidence type="ECO:0000256" key="1">
    <source>
        <dbReference type="ARBA" id="ARBA00001968"/>
    </source>
</evidence>
<dbReference type="InterPro" id="IPR013527">
    <property type="entry name" value="YicC-like_N"/>
</dbReference>
<dbReference type="InterPro" id="IPR013551">
    <property type="entry name" value="YicC-like_C"/>
</dbReference>
<evidence type="ECO:0000313" key="9">
    <source>
        <dbReference type="EMBL" id="MBR7798924.1"/>
    </source>
</evidence>
<proteinExistence type="inferred from homology"/>
<keyword evidence="6" id="KW-0175">Coiled coil</keyword>
<dbReference type="PANTHER" id="PTHR30636:SF3">
    <property type="entry name" value="UPF0701 PROTEIN YICC"/>
    <property type="match status" value="1"/>
</dbReference>
<protein>
    <submittedName>
        <fullName evidence="9">YicC family protein</fullName>
    </submittedName>
</protein>
<dbReference type="EMBL" id="JAGSPJ010000001">
    <property type="protein sequence ID" value="MBR7798924.1"/>
    <property type="molecule type" value="Genomic_DNA"/>
</dbReference>
<keyword evidence="2" id="KW-0540">Nuclease</keyword>
<dbReference type="NCBIfam" id="TIGR00255">
    <property type="entry name" value="YicC/YloC family endoribonuclease"/>
    <property type="match status" value="1"/>
</dbReference>
<reference evidence="9" key="1">
    <citation type="submission" date="2021-04" db="EMBL/GenBank/DDBJ databases">
        <title>novel species isolated from subtropical streams in China.</title>
        <authorList>
            <person name="Lu H."/>
        </authorList>
    </citation>
    <scope>NUCLEOTIDE SEQUENCE</scope>
    <source>
        <strain evidence="9">FT137W</strain>
    </source>
</reference>
<comment type="cofactor">
    <cofactor evidence="1">
        <name>a divalent metal cation</name>
        <dbReference type="ChEBI" id="CHEBI:60240"/>
    </cofactor>
</comment>
<evidence type="ECO:0000259" key="8">
    <source>
        <dbReference type="Pfam" id="PF08340"/>
    </source>
</evidence>
<sequence>MTGYATSTNETENGTITIEVKSVNSRFLDLQFRINDEFRSIEPLFRDALTKKIARGKIECRFSFGKKLAEEKQKTLNASLLNQLKTFQDQLKGDFPNSAELSMNELLRWPGVIEEGEMNSEHLQAAILESIESTIKDFIQSREREGASLATVLLGCVDEMEAIVERIKPLLPTVLQQFQQKAINRLEEALGLALDKPDLVNAPSIPREEVLDRIRQEVTMYGIRIDVAEELTRLSGHLSETRQILKKGGQVGKRLDFMMQELNREANTLGSKAALKELADASMELKLLIEQMREQVQNLE</sequence>
<keyword evidence="10" id="KW-1185">Reference proteome</keyword>
<evidence type="ECO:0000256" key="5">
    <source>
        <dbReference type="ARBA" id="ARBA00035648"/>
    </source>
</evidence>
<dbReference type="GO" id="GO:0016787">
    <property type="term" value="F:hydrolase activity"/>
    <property type="evidence" value="ECO:0007669"/>
    <property type="project" value="UniProtKB-KW"/>
</dbReference>